<feature type="compositionally biased region" description="Polar residues" evidence="1">
    <location>
        <begin position="456"/>
        <end position="478"/>
    </location>
</feature>
<organism evidence="2 3">
    <name type="scientific">Porphyridium purpureum</name>
    <name type="common">Red alga</name>
    <name type="synonym">Porphyridium cruentum</name>
    <dbReference type="NCBI Taxonomy" id="35688"/>
    <lineage>
        <taxon>Eukaryota</taxon>
        <taxon>Rhodophyta</taxon>
        <taxon>Bangiophyceae</taxon>
        <taxon>Porphyridiales</taxon>
        <taxon>Porphyridiaceae</taxon>
        <taxon>Porphyridium</taxon>
    </lineage>
</organism>
<comment type="caution">
    <text evidence="2">The sequence shown here is derived from an EMBL/GenBank/DDBJ whole genome shotgun (WGS) entry which is preliminary data.</text>
</comment>
<dbReference type="EMBL" id="VRMN01000009">
    <property type="protein sequence ID" value="KAA8492686.1"/>
    <property type="molecule type" value="Genomic_DNA"/>
</dbReference>
<feature type="compositionally biased region" description="Basic and acidic residues" evidence="1">
    <location>
        <begin position="479"/>
        <end position="491"/>
    </location>
</feature>
<feature type="region of interest" description="Disordered" evidence="1">
    <location>
        <begin position="456"/>
        <end position="506"/>
    </location>
</feature>
<dbReference type="Gene3D" id="2.130.10.10">
    <property type="entry name" value="YVTN repeat-like/Quinoprotein amine dehydrogenase"/>
    <property type="match status" value="1"/>
</dbReference>
<dbReference type="InterPro" id="IPR036322">
    <property type="entry name" value="WD40_repeat_dom_sf"/>
</dbReference>
<dbReference type="Proteomes" id="UP000324585">
    <property type="component" value="Unassembled WGS sequence"/>
</dbReference>
<gene>
    <name evidence="2" type="ORF">FVE85_8193</name>
</gene>
<reference evidence="3" key="1">
    <citation type="journal article" date="2019" name="Nat. Commun.">
        <title>Expansion of phycobilisome linker gene families in mesophilic red algae.</title>
        <authorList>
            <person name="Lee J."/>
            <person name="Kim D."/>
            <person name="Bhattacharya D."/>
            <person name="Yoon H.S."/>
        </authorList>
    </citation>
    <scope>NUCLEOTIDE SEQUENCE [LARGE SCALE GENOMIC DNA]</scope>
    <source>
        <strain evidence="3">CCMP 1328</strain>
    </source>
</reference>
<keyword evidence="3" id="KW-1185">Reference proteome</keyword>
<dbReference type="SUPFAM" id="SSF50978">
    <property type="entry name" value="WD40 repeat-like"/>
    <property type="match status" value="1"/>
</dbReference>
<dbReference type="InterPro" id="IPR015943">
    <property type="entry name" value="WD40/YVTN_repeat-like_dom_sf"/>
</dbReference>
<protein>
    <submittedName>
        <fullName evidence="2">WD repeat-containing protein JIP5</fullName>
    </submittedName>
</protein>
<proteinExistence type="predicted"/>
<evidence type="ECO:0000313" key="3">
    <source>
        <dbReference type="Proteomes" id="UP000324585"/>
    </source>
</evidence>
<dbReference type="AlphaFoldDB" id="A0A5J4YMY4"/>
<feature type="region of interest" description="Disordered" evidence="1">
    <location>
        <begin position="304"/>
        <end position="328"/>
    </location>
</feature>
<evidence type="ECO:0000256" key="1">
    <source>
        <dbReference type="SAM" id="MobiDB-lite"/>
    </source>
</evidence>
<feature type="compositionally biased region" description="Low complexity" evidence="1">
    <location>
        <begin position="316"/>
        <end position="328"/>
    </location>
</feature>
<name>A0A5J4YMY4_PORPP</name>
<evidence type="ECO:0000313" key="2">
    <source>
        <dbReference type="EMBL" id="KAA8492686.1"/>
    </source>
</evidence>
<accession>A0A5J4YMY4</accession>
<sequence>MMAQAPSDVLVVELPSEAATLSLASTPPTALRGIGAVGCFDGTCALLRLTAGSRVLSECAYEVIPCVSNESLCAAGAARCARINAEATSAAFANARGAVTTVDVETCGSIRSWACGNVSCVHWLDSQHPRLLLTGTGDKGVLRALDLRAPRATGTIDARHTHEDAISELDSFGHEVFCCSADGCVAVYDVRHFARALYQQQQQAAKAKVQQRGGAVTASRTPLVKGSSRANALQKAWRAKQRKTPKQPDVVDLDYAPLDELLCMAVMRNTSASVSSPPAHFGIIAGGISGRLHRFDRHLGHGAAPQAALLPPPAPSSSASSASWGYSGSAPGHPLPVDAILALDEQTVLTGAADGFVRVVQVGGQRCKLLGIVEYAHALSKASQGQKGSHGDSASISDAEAQDGDGDVLYAQQVQVQFPPVDALSLSAGSAILGVVAYSCRLPLVDVAFLLESRDASQSSRDTRSRGQGHSDSSNPADENTRDQGSEHETTESSSDEDEGFFGGLT</sequence>